<proteinExistence type="predicted"/>
<reference evidence="1" key="1">
    <citation type="submission" date="2023-05" db="EMBL/GenBank/DDBJ databases">
        <title>Nepenthes gracilis genome sequencing.</title>
        <authorList>
            <person name="Fukushima K."/>
        </authorList>
    </citation>
    <scope>NUCLEOTIDE SEQUENCE</scope>
    <source>
        <strain evidence="1">SING2019-196</strain>
    </source>
</reference>
<organism evidence="1 2">
    <name type="scientific">Nepenthes gracilis</name>
    <name type="common">Slender pitcher plant</name>
    <dbReference type="NCBI Taxonomy" id="150966"/>
    <lineage>
        <taxon>Eukaryota</taxon>
        <taxon>Viridiplantae</taxon>
        <taxon>Streptophyta</taxon>
        <taxon>Embryophyta</taxon>
        <taxon>Tracheophyta</taxon>
        <taxon>Spermatophyta</taxon>
        <taxon>Magnoliopsida</taxon>
        <taxon>eudicotyledons</taxon>
        <taxon>Gunneridae</taxon>
        <taxon>Pentapetalae</taxon>
        <taxon>Caryophyllales</taxon>
        <taxon>Nepenthaceae</taxon>
        <taxon>Nepenthes</taxon>
    </lineage>
</organism>
<sequence length="80" mass="9289">MDDNVYNHVRGETNANELWEKLQKLYASKAVNNKIYHLMRLMQIRYKDGSSVTDHLNEFPSCVDQLNGMGIKFENEVLGL</sequence>
<protein>
    <submittedName>
        <fullName evidence="1">Uncharacterized protein</fullName>
    </submittedName>
</protein>
<dbReference type="Pfam" id="PF14223">
    <property type="entry name" value="Retrotran_gag_2"/>
    <property type="match status" value="1"/>
</dbReference>
<dbReference type="Proteomes" id="UP001279734">
    <property type="component" value="Unassembled WGS sequence"/>
</dbReference>
<evidence type="ECO:0000313" key="1">
    <source>
        <dbReference type="EMBL" id="GMH21892.1"/>
    </source>
</evidence>
<name>A0AAD3T333_NEPGR</name>
<evidence type="ECO:0000313" key="2">
    <source>
        <dbReference type="Proteomes" id="UP001279734"/>
    </source>
</evidence>
<comment type="caution">
    <text evidence="1">The sequence shown here is derived from an EMBL/GenBank/DDBJ whole genome shotgun (WGS) entry which is preliminary data.</text>
</comment>
<dbReference type="EMBL" id="BSYO01000024">
    <property type="protein sequence ID" value="GMH21892.1"/>
    <property type="molecule type" value="Genomic_DNA"/>
</dbReference>
<gene>
    <name evidence="1" type="ORF">Nepgr_023735</name>
</gene>
<accession>A0AAD3T333</accession>
<dbReference type="AlphaFoldDB" id="A0AAD3T333"/>
<keyword evidence="2" id="KW-1185">Reference proteome</keyword>